<reference evidence="1 2" key="1">
    <citation type="submission" date="2017-04" db="EMBL/GenBank/DDBJ databases">
        <authorList>
            <person name="Afonso C.L."/>
            <person name="Miller P.J."/>
            <person name="Scott M.A."/>
            <person name="Spackman E."/>
            <person name="Goraichik I."/>
            <person name="Dimitrov K.M."/>
            <person name="Suarez D.L."/>
            <person name="Swayne D.E."/>
        </authorList>
    </citation>
    <scope>NUCLEOTIDE SEQUENCE [LARGE SCALE GENOMIC DNA]</scope>
    <source>
        <strain evidence="1 2">KR-140</strain>
    </source>
</reference>
<evidence type="ECO:0000313" key="1">
    <source>
        <dbReference type="EMBL" id="SMB82511.1"/>
    </source>
</evidence>
<gene>
    <name evidence="1" type="ORF">SAMN00790413_04042</name>
</gene>
<keyword evidence="2" id="KW-1185">Reference proteome</keyword>
<dbReference type="Proteomes" id="UP000192582">
    <property type="component" value="Unassembled WGS sequence"/>
</dbReference>
<name>A0A1W1UNW9_9DEIO</name>
<accession>A0A1W1UNW9</accession>
<organism evidence="1 2">
    <name type="scientific">Deinococcus hopiensis KR-140</name>
    <dbReference type="NCBI Taxonomy" id="695939"/>
    <lineage>
        <taxon>Bacteria</taxon>
        <taxon>Thermotogati</taxon>
        <taxon>Deinococcota</taxon>
        <taxon>Deinococci</taxon>
        <taxon>Deinococcales</taxon>
        <taxon>Deinococcaceae</taxon>
        <taxon>Deinococcus</taxon>
    </lineage>
</organism>
<dbReference type="AlphaFoldDB" id="A0A1W1UNW9"/>
<dbReference type="EMBL" id="FWWU01000006">
    <property type="protein sequence ID" value="SMB82511.1"/>
    <property type="molecule type" value="Genomic_DNA"/>
</dbReference>
<sequence length="52" mass="6048">MEFRPGWCGDRRVRDAHGPRMEAALLSRPGPGGNETLKKPWRRPIRIRVNPR</sequence>
<dbReference type="STRING" id="695939.SAMN00790413_04042"/>
<proteinExistence type="predicted"/>
<evidence type="ECO:0000313" key="2">
    <source>
        <dbReference type="Proteomes" id="UP000192582"/>
    </source>
</evidence>
<protein>
    <submittedName>
        <fullName evidence="1">Uncharacterized protein</fullName>
    </submittedName>
</protein>